<dbReference type="EMBL" id="JACT01000005">
    <property type="protein sequence ID" value="KMS52986.1"/>
    <property type="molecule type" value="Genomic_DNA"/>
</dbReference>
<evidence type="ECO:0000256" key="1">
    <source>
        <dbReference type="SAM" id="MobiDB-lite"/>
    </source>
</evidence>
<dbReference type="PANTHER" id="PTHR42905:SF5">
    <property type="entry name" value="CARBOXYVINYL-CARBOXYPHOSPHONATE PHOSPHORYLMUTASE, CHLOROPLASTIC"/>
    <property type="match status" value="1"/>
</dbReference>
<feature type="region of interest" description="Disordered" evidence="1">
    <location>
        <begin position="1"/>
        <end position="25"/>
    </location>
</feature>
<reference evidence="2 3" key="1">
    <citation type="journal article" date="2015" name="G3 (Bethesda)">
        <title>Insights into Ongoing Evolution of the Hexachlorocyclohexane Catabolic Pathway from Comparative Genomics of Ten Sphingomonadaceae Strains.</title>
        <authorList>
            <person name="Pearce S.L."/>
            <person name="Oakeshott J.G."/>
            <person name="Pandey G."/>
        </authorList>
    </citation>
    <scope>NUCLEOTIDE SEQUENCE [LARGE SCALE GENOMIC DNA]</scope>
    <source>
        <strain evidence="2 3">LL01</strain>
    </source>
</reference>
<dbReference type="PANTHER" id="PTHR42905">
    <property type="entry name" value="PHOSPHOENOLPYRUVATE CARBOXYLASE"/>
    <property type="match status" value="1"/>
</dbReference>
<evidence type="ECO:0000313" key="3">
    <source>
        <dbReference type="Proteomes" id="UP000052232"/>
    </source>
</evidence>
<dbReference type="Gene3D" id="3.20.20.60">
    <property type="entry name" value="Phosphoenolpyruvate-binding domains"/>
    <property type="match status" value="1"/>
</dbReference>
<dbReference type="InterPro" id="IPR039556">
    <property type="entry name" value="ICL/PEPM"/>
</dbReference>
<dbReference type="PATRIC" id="fig|1420583.3.peg.3494"/>
<comment type="caution">
    <text evidence="2">The sequence shown here is derived from an EMBL/GenBank/DDBJ whole genome shotgun (WGS) entry which is preliminary data.</text>
</comment>
<dbReference type="CDD" id="cd00377">
    <property type="entry name" value="ICL_PEPM"/>
    <property type="match status" value="1"/>
</dbReference>
<accession>A0A0J7XLY7</accession>
<dbReference type="SUPFAM" id="SSF51621">
    <property type="entry name" value="Phosphoenolpyruvate/pyruvate domain"/>
    <property type="match status" value="1"/>
</dbReference>
<feature type="compositionally biased region" description="Basic and acidic residues" evidence="1">
    <location>
        <begin position="1"/>
        <end position="21"/>
    </location>
</feature>
<dbReference type="AlphaFoldDB" id="A0A0J7XLY7"/>
<keyword evidence="3" id="KW-1185">Reference proteome</keyword>
<dbReference type="STRING" id="1420583.V473_18490"/>
<protein>
    <submittedName>
        <fullName evidence="2">Carboxyvinyl-carboxyphosphonate phosphorylmutase</fullName>
    </submittedName>
</protein>
<name>A0A0J7XLY7_9SPHN</name>
<dbReference type="Proteomes" id="UP000052232">
    <property type="component" value="Unassembled WGS sequence"/>
</dbReference>
<dbReference type="InterPro" id="IPR040442">
    <property type="entry name" value="Pyrv_kinase-like_dom_sf"/>
</dbReference>
<organism evidence="2 3">
    <name type="scientific">Sphingobium cupriresistens LL01</name>
    <dbReference type="NCBI Taxonomy" id="1420583"/>
    <lineage>
        <taxon>Bacteria</taxon>
        <taxon>Pseudomonadati</taxon>
        <taxon>Pseudomonadota</taxon>
        <taxon>Alphaproteobacteria</taxon>
        <taxon>Sphingomonadales</taxon>
        <taxon>Sphingomonadaceae</taxon>
        <taxon>Sphingobium</taxon>
    </lineage>
</organism>
<dbReference type="Pfam" id="PF13714">
    <property type="entry name" value="PEP_mutase"/>
    <property type="match status" value="1"/>
</dbReference>
<dbReference type="GO" id="GO:0016833">
    <property type="term" value="F:oxo-acid-lyase activity"/>
    <property type="evidence" value="ECO:0007669"/>
    <property type="project" value="UniProtKB-ARBA"/>
</dbReference>
<proteinExistence type="predicted"/>
<dbReference type="InterPro" id="IPR015813">
    <property type="entry name" value="Pyrv/PenolPyrv_kinase-like_dom"/>
</dbReference>
<evidence type="ECO:0000313" key="2">
    <source>
        <dbReference type="EMBL" id="KMS52986.1"/>
    </source>
</evidence>
<sequence>MDGDIRRRRDRQVGHAIDRRTGPGRRCPPLCVGRHHPAQLHGAGVRRMIAFDTLSTTGRPLVLPGAHDALSARMIEAAGFSAYGVGGSALAAVQLALPDAGLQSFGEYRDAVARIMEGSTLPLMVDGENGFGDAKATVRTVRSFEKLGAAAIAFEDLVLPPRLDRLPAISTREEIQGKLRAALAARQSDAFQIVGRSDAAYAVDLDEAILRAASYQTLGVDAVILPGLADADAYKRLRDAVSIPIMAVVVPGTPWFAPTLDELAQIGVEVAIYPAAIMWRVVVAMQEGLAAIRDSNGAPPANFDPRIIGQYLRTADWTQVDSNYA</sequence>
<gene>
    <name evidence="2" type="ORF">V473_18490</name>
</gene>